<dbReference type="Pfam" id="PF08281">
    <property type="entry name" value="Sigma70_r4_2"/>
    <property type="match status" value="1"/>
</dbReference>
<dbReference type="Pfam" id="PF04542">
    <property type="entry name" value="Sigma70_r2"/>
    <property type="match status" value="1"/>
</dbReference>
<comment type="caution">
    <text evidence="8">The sequence shown here is derived from an EMBL/GenBank/DDBJ whole genome shotgun (WGS) entry which is preliminary data.</text>
</comment>
<evidence type="ECO:0000259" key="6">
    <source>
        <dbReference type="Pfam" id="PF08281"/>
    </source>
</evidence>
<sequence>MSGRQDPAGEVERALRESWGRLLALLTRQLGGLDAAEEALQDAFATAVATWPRDGVPDRPAAWLLSVARRRATDRFRREATLARKLPLLAEPGTVPGPDEGGAEVDAVPDERLRLLFTCCHPALSVEAGVALTLRMLGGLSTAEIARAFLVSEATMAARITRAKRKIAVAAIPYRVPTGAELPDRLAGVLRVIYLIFTEGHSASAGAAPVRADLCAEAVRLAATAAALLPDEPEALGLHALLLLQHARRAARVDGDGRLVLLADQDRSRWDAAALAEGLAVARAAARRVALPAAGPYVLLAAFAAEHAWAATAAGTDWSRIARLYAVLEARTGSPVVRLNRAVAVAEVDGPAAGLDLLDGLDDRLAGYHLLPATRADLLRRLGAADAARAQYARALELAGNDADRAFLTARLSECD</sequence>
<keyword evidence="2" id="KW-0805">Transcription regulation</keyword>
<name>A0ABT1A6P0_9PSEU</name>
<dbReference type="Gene3D" id="1.10.1740.10">
    <property type="match status" value="1"/>
</dbReference>
<dbReference type="Proteomes" id="UP001165283">
    <property type="component" value="Unassembled WGS sequence"/>
</dbReference>
<gene>
    <name evidence="8" type="ORF">KDL28_26880</name>
</gene>
<dbReference type="InterPro" id="IPR007627">
    <property type="entry name" value="RNA_pol_sigma70_r2"/>
</dbReference>
<organism evidence="8 9">
    <name type="scientific">Pseudonocardia humida</name>
    <dbReference type="NCBI Taxonomy" id="2800819"/>
    <lineage>
        <taxon>Bacteria</taxon>
        <taxon>Bacillati</taxon>
        <taxon>Actinomycetota</taxon>
        <taxon>Actinomycetes</taxon>
        <taxon>Pseudonocardiales</taxon>
        <taxon>Pseudonocardiaceae</taxon>
        <taxon>Pseudonocardia</taxon>
    </lineage>
</organism>
<evidence type="ECO:0000313" key="9">
    <source>
        <dbReference type="Proteomes" id="UP001165283"/>
    </source>
</evidence>
<keyword evidence="4" id="KW-0804">Transcription</keyword>
<feature type="domain" description="DUF6596" evidence="7">
    <location>
        <begin position="185"/>
        <end position="285"/>
    </location>
</feature>
<dbReference type="SUPFAM" id="SSF88946">
    <property type="entry name" value="Sigma2 domain of RNA polymerase sigma factors"/>
    <property type="match status" value="1"/>
</dbReference>
<dbReference type="InterPro" id="IPR036388">
    <property type="entry name" value="WH-like_DNA-bd_sf"/>
</dbReference>
<evidence type="ECO:0000256" key="4">
    <source>
        <dbReference type="ARBA" id="ARBA00023163"/>
    </source>
</evidence>
<feature type="domain" description="RNA polymerase sigma-70 region 2" evidence="5">
    <location>
        <begin position="21"/>
        <end position="80"/>
    </location>
</feature>
<keyword evidence="9" id="KW-1185">Reference proteome</keyword>
<keyword evidence="3" id="KW-0731">Sigma factor</keyword>
<dbReference type="InterPro" id="IPR013249">
    <property type="entry name" value="RNA_pol_sigma70_r4_t2"/>
</dbReference>
<feature type="domain" description="RNA polymerase sigma factor 70 region 4 type 2" evidence="6">
    <location>
        <begin position="116"/>
        <end position="167"/>
    </location>
</feature>
<proteinExistence type="inferred from homology"/>
<dbReference type="Pfam" id="PF20239">
    <property type="entry name" value="DUF6596"/>
    <property type="match status" value="1"/>
</dbReference>
<dbReference type="InterPro" id="IPR013325">
    <property type="entry name" value="RNA_pol_sigma_r2"/>
</dbReference>
<evidence type="ECO:0000313" key="8">
    <source>
        <dbReference type="EMBL" id="MCO1658697.1"/>
    </source>
</evidence>
<evidence type="ECO:0000256" key="3">
    <source>
        <dbReference type="ARBA" id="ARBA00023082"/>
    </source>
</evidence>
<dbReference type="EMBL" id="JAGSOV010000057">
    <property type="protein sequence ID" value="MCO1658697.1"/>
    <property type="molecule type" value="Genomic_DNA"/>
</dbReference>
<dbReference type="PANTHER" id="PTHR47756">
    <property type="entry name" value="BLL6612 PROTEIN-RELATED"/>
    <property type="match status" value="1"/>
</dbReference>
<dbReference type="RefSeq" id="WP_252442948.1">
    <property type="nucleotide sequence ID" value="NZ_JAGSOV010000057.1"/>
</dbReference>
<reference evidence="8" key="1">
    <citation type="submission" date="2021-04" db="EMBL/GenBank/DDBJ databases">
        <title>Pseudonocardia sp. nov., isolated from sandy soil of mangrove forest.</title>
        <authorList>
            <person name="Zan Z."/>
            <person name="Huang R."/>
            <person name="Liu W."/>
        </authorList>
    </citation>
    <scope>NUCLEOTIDE SEQUENCE</scope>
    <source>
        <strain evidence="8">S2-4</strain>
    </source>
</reference>
<dbReference type="SUPFAM" id="SSF88659">
    <property type="entry name" value="Sigma3 and sigma4 domains of RNA polymerase sigma factors"/>
    <property type="match status" value="1"/>
</dbReference>
<evidence type="ECO:0000256" key="1">
    <source>
        <dbReference type="ARBA" id="ARBA00010641"/>
    </source>
</evidence>
<dbReference type="PANTHER" id="PTHR47756:SF2">
    <property type="entry name" value="BLL6612 PROTEIN"/>
    <property type="match status" value="1"/>
</dbReference>
<protein>
    <submittedName>
        <fullName evidence="8">RNA polymerase subunit sigma-24</fullName>
    </submittedName>
</protein>
<comment type="similarity">
    <text evidence="1">Belongs to the sigma-70 factor family. ECF subfamily.</text>
</comment>
<evidence type="ECO:0000256" key="2">
    <source>
        <dbReference type="ARBA" id="ARBA00023015"/>
    </source>
</evidence>
<dbReference type="InterPro" id="IPR013324">
    <property type="entry name" value="RNA_pol_sigma_r3/r4-like"/>
</dbReference>
<accession>A0ABT1A6P0</accession>
<evidence type="ECO:0000259" key="7">
    <source>
        <dbReference type="Pfam" id="PF20239"/>
    </source>
</evidence>
<dbReference type="Gene3D" id="1.10.10.10">
    <property type="entry name" value="Winged helix-like DNA-binding domain superfamily/Winged helix DNA-binding domain"/>
    <property type="match status" value="1"/>
</dbReference>
<dbReference type="InterPro" id="IPR046531">
    <property type="entry name" value="DUF6596"/>
</dbReference>
<evidence type="ECO:0000259" key="5">
    <source>
        <dbReference type="Pfam" id="PF04542"/>
    </source>
</evidence>